<reference evidence="6 7" key="1">
    <citation type="submission" date="2011-04" db="EMBL/GenBank/DDBJ databases">
        <authorList>
            <person name="Muzny D."/>
            <person name="Qin X."/>
            <person name="Deng J."/>
            <person name="Jiang H."/>
            <person name="Liu Y."/>
            <person name="Qu J."/>
            <person name="Song X.-Z."/>
            <person name="Zhang L."/>
            <person name="Thornton R."/>
            <person name="Coyle M."/>
            <person name="Francisco L."/>
            <person name="Jackson L."/>
            <person name="Javaid M."/>
            <person name="Korchina V."/>
            <person name="Kovar C."/>
            <person name="Mata R."/>
            <person name="Mathew T."/>
            <person name="Ngo R."/>
            <person name="Nguyen L."/>
            <person name="Nguyen N."/>
            <person name="Okwuonu G."/>
            <person name="Ongeri F."/>
            <person name="Pham C."/>
            <person name="Simmons D."/>
            <person name="Wilczek-Boney K."/>
            <person name="Hale W."/>
            <person name="Jakkamsetti A."/>
            <person name="Pham P."/>
            <person name="Ruth R."/>
            <person name="San Lucas F."/>
            <person name="Warren J."/>
            <person name="Zhang J."/>
            <person name="Zhao Z."/>
            <person name="Zhou C."/>
            <person name="Zhu D."/>
            <person name="Lee S."/>
            <person name="Bess C."/>
            <person name="Blankenburg K."/>
            <person name="Forbes L."/>
            <person name="Fu Q."/>
            <person name="Gubbala S."/>
            <person name="Hirani K."/>
            <person name="Jayaseelan J.C."/>
            <person name="Lara F."/>
            <person name="Munidasa M."/>
            <person name="Palculict T."/>
            <person name="Patil S."/>
            <person name="Pu L.-L."/>
            <person name="Saada N."/>
            <person name="Tang L."/>
            <person name="Weissenberger G."/>
            <person name="Zhu Y."/>
            <person name="Hemphill L."/>
            <person name="Shang Y."/>
            <person name="Youmans B."/>
            <person name="Ayvaz T."/>
            <person name="Ross M."/>
            <person name="Santibanez J."/>
            <person name="Aqrawi P."/>
            <person name="Gross S."/>
            <person name="Joshi V."/>
            <person name="Fowler G."/>
            <person name="Nazareth L."/>
            <person name="Reid J."/>
            <person name="Worley K."/>
            <person name="Petrosino J."/>
            <person name="Highlander S."/>
            <person name="Gibbs R."/>
        </authorList>
    </citation>
    <scope>NUCLEOTIDE SEQUENCE [LARGE SCALE GENOMIC DNA]</scope>
    <source>
        <strain evidence="6 7">2681</strain>
    </source>
</reference>
<comment type="caution">
    <text evidence="6">The sequence shown here is derived from an EMBL/GenBank/DDBJ whole genome shotgun (WGS) entry which is preliminary data.</text>
</comment>
<dbReference type="AlphaFoldDB" id="F9DRR6"/>
<dbReference type="HOGENOM" id="CLU_077795_2_0_9"/>
<evidence type="ECO:0000256" key="5">
    <source>
        <dbReference type="ARBA" id="ARBA00023277"/>
    </source>
</evidence>
<dbReference type="Pfam" id="PF01081">
    <property type="entry name" value="Aldolase"/>
    <property type="match status" value="1"/>
</dbReference>
<dbReference type="eggNOG" id="COG0800">
    <property type="taxonomic scope" value="Bacteria"/>
</dbReference>
<evidence type="ECO:0000313" key="7">
    <source>
        <dbReference type="Proteomes" id="UP000005316"/>
    </source>
</evidence>
<dbReference type="SUPFAM" id="SSF51569">
    <property type="entry name" value="Aldolase"/>
    <property type="match status" value="1"/>
</dbReference>
<dbReference type="PANTHER" id="PTHR30246:SF1">
    <property type="entry name" value="2-DEHYDRO-3-DEOXY-6-PHOSPHOGALACTONATE ALDOLASE-RELATED"/>
    <property type="match status" value="1"/>
</dbReference>
<dbReference type="EMBL" id="AFPZ01000041">
    <property type="protein sequence ID" value="EGQ26469.1"/>
    <property type="molecule type" value="Genomic_DNA"/>
</dbReference>
<gene>
    <name evidence="6" type="ORF">HMPREF9372_1496</name>
</gene>
<dbReference type="Proteomes" id="UP000005316">
    <property type="component" value="Unassembled WGS sequence"/>
</dbReference>
<comment type="subunit">
    <text evidence="3">Homotrimer.</text>
</comment>
<evidence type="ECO:0000256" key="3">
    <source>
        <dbReference type="ARBA" id="ARBA00011233"/>
    </source>
</evidence>
<organism evidence="6 7">
    <name type="scientific">Sporosarcina newyorkensis 2681</name>
    <dbReference type="NCBI Taxonomy" id="1027292"/>
    <lineage>
        <taxon>Bacteria</taxon>
        <taxon>Bacillati</taxon>
        <taxon>Bacillota</taxon>
        <taxon>Bacilli</taxon>
        <taxon>Bacillales</taxon>
        <taxon>Caryophanaceae</taxon>
        <taxon>Sporosarcina</taxon>
    </lineage>
</organism>
<sequence>MTKQQVLAQLKHAGVVAVMRKMTPDRVIEIVEALKEGGVTAVEITVEGKGGMESIKVVKDHFGDALLVGAGTVLDNPTAKQAIEVGADFIVTPIVSKEVIQVANEKDCLIASGAMTPTEIYTAYQAGATIVKVFPADSLGPAYLKNIQGPLSHIPLMPTGGINLDNMGAYVKSGAICIGVGSAIYQYDTPEEIKKAAEAFVSAYRNAIE</sequence>
<evidence type="ECO:0000256" key="2">
    <source>
        <dbReference type="ARBA" id="ARBA00006906"/>
    </source>
</evidence>
<dbReference type="RefSeq" id="WP_009766363.1">
    <property type="nucleotide sequence ID" value="NZ_GL982997.1"/>
</dbReference>
<keyword evidence="5" id="KW-0119">Carbohydrate metabolism</keyword>
<evidence type="ECO:0000256" key="1">
    <source>
        <dbReference type="ARBA" id="ARBA00004761"/>
    </source>
</evidence>
<evidence type="ECO:0000313" key="6">
    <source>
        <dbReference type="EMBL" id="EGQ26469.1"/>
    </source>
</evidence>
<dbReference type="Gene3D" id="3.20.20.70">
    <property type="entry name" value="Aldolase class I"/>
    <property type="match status" value="1"/>
</dbReference>
<name>F9DRR6_9BACL</name>
<comment type="pathway">
    <text evidence="1">Carbohydrate acid metabolism.</text>
</comment>
<dbReference type="EC" id="4.1.2.14" evidence="6"/>
<evidence type="ECO:0000256" key="4">
    <source>
        <dbReference type="ARBA" id="ARBA00023239"/>
    </source>
</evidence>
<dbReference type="NCBIfam" id="TIGR01182">
    <property type="entry name" value="eda"/>
    <property type="match status" value="1"/>
</dbReference>
<protein>
    <submittedName>
        <fullName evidence="6">2-dehydro-3-deoxyphosphogluconate aldolase</fullName>
        <ecNumber evidence="6">4.1.2.14</ecNumber>
    </submittedName>
</protein>
<dbReference type="InterPro" id="IPR000887">
    <property type="entry name" value="Aldlse_KDPG_KHG"/>
</dbReference>
<dbReference type="InterPro" id="IPR013785">
    <property type="entry name" value="Aldolase_TIM"/>
</dbReference>
<comment type="similarity">
    <text evidence="2">Belongs to the KHG/KDPG aldolase family.</text>
</comment>
<accession>F9DRR6</accession>
<dbReference type="CDD" id="cd00452">
    <property type="entry name" value="KDPG_aldolase"/>
    <property type="match status" value="1"/>
</dbReference>
<dbReference type="PANTHER" id="PTHR30246">
    <property type="entry name" value="2-KETO-3-DEOXY-6-PHOSPHOGLUCONATE ALDOLASE"/>
    <property type="match status" value="1"/>
</dbReference>
<dbReference type="OrthoDB" id="9802667at2"/>
<keyword evidence="4 6" id="KW-0456">Lyase</keyword>
<dbReference type="GO" id="GO:0008675">
    <property type="term" value="F:2-dehydro-3-deoxy-phosphogluconate aldolase activity"/>
    <property type="evidence" value="ECO:0007669"/>
    <property type="project" value="UniProtKB-EC"/>
</dbReference>
<proteinExistence type="inferred from homology"/>